<feature type="domain" description="Proliferating cell nuclear antigen PCNA N-terminal" evidence="5">
    <location>
        <begin position="1"/>
        <end position="124"/>
    </location>
</feature>
<dbReference type="GO" id="GO:0019985">
    <property type="term" value="P:translesion synthesis"/>
    <property type="evidence" value="ECO:0007669"/>
    <property type="project" value="TreeGrafter"/>
</dbReference>
<evidence type="ECO:0000259" key="6">
    <source>
        <dbReference type="Pfam" id="PF02747"/>
    </source>
</evidence>
<dbReference type="PANTHER" id="PTHR11352:SF0">
    <property type="entry name" value="PROLIFERATING CELL NUCLEAR ANTIGEN"/>
    <property type="match status" value="1"/>
</dbReference>
<gene>
    <name evidence="7" type="ORF">BaOVIS_028880</name>
</gene>
<keyword evidence="8" id="KW-1185">Reference proteome</keyword>
<dbReference type="PANTHER" id="PTHR11352">
    <property type="entry name" value="PROLIFERATING CELL NUCLEAR ANTIGEN"/>
    <property type="match status" value="1"/>
</dbReference>
<evidence type="ECO:0000313" key="7">
    <source>
        <dbReference type="EMBL" id="GFE55484.1"/>
    </source>
</evidence>
<dbReference type="Pfam" id="PF00705">
    <property type="entry name" value="PCNA_N"/>
    <property type="match status" value="1"/>
</dbReference>
<protein>
    <recommendedName>
        <fullName evidence="3">DNA sliding clamp PCNA</fullName>
    </recommendedName>
</protein>
<evidence type="ECO:0000256" key="2">
    <source>
        <dbReference type="ARBA" id="ARBA00023125"/>
    </source>
</evidence>
<dbReference type="InterPro" id="IPR046938">
    <property type="entry name" value="DNA_clamp_sf"/>
</dbReference>
<dbReference type="Gene3D" id="3.70.10.10">
    <property type="match status" value="1"/>
</dbReference>
<proteinExistence type="inferred from homology"/>
<comment type="caution">
    <text evidence="7">The sequence shown here is derived from an EMBL/GenBank/DDBJ whole genome shotgun (WGS) entry which is preliminary data.</text>
</comment>
<dbReference type="HAMAP" id="MF_00317">
    <property type="entry name" value="DNApol_clamp_arch"/>
    <property type="match status" value="1"/>
</dbReference>
<keyword evidence="4" id="KW-0235">DNA replication</keyword>
<name>A0A9W5WW26_BABOV</name>
<evidence type="ECO:0000256" key="4">
    <source>
        <dbReference type="RuleBase" id="RU003671"/>
    </source>
</evidence>
<dbReference type="CDD" id="cd00577">
    <property type="entry name" value="PCNA"/>
    <property type="match status" value="1"/>
</dbReference>
<dbReference type="InterPro" id="IPR022648">
    <property type="entry name" value="Pr_cel_nuc_antig_N"/>
</dbReference>
<organism evidence="7 8">
    <name type="scientific">Babesia ovis</name>
    <dbReference type="NCBI Taxonomy" id="5869"/>
    <lineage>
        <taxon>Eukaryota</taxon>
        <taxon>Sar</taxon>
        <taxon>Alveolata</taxon>
        <taxon>Apicomplexa</taxon>
        <taxon>Aconoidasida</taxon>
        <taxon>Piroplasmida</taxon>
        <taxon>Babesiidae</taxon>
        <taxon>Babesia</taxon>
    </lineage>
</organism>
<dbReference type="GO" id="GO:0003677">
    <property type="term" value="F:DNA binding"/>
    <property type="evidence" value="ECO:0007669"/>
    <property type="project" value="UniProtKB-KW"/>
</dbReference>
<comment type="similarity">
    <text evidence="1 4">Belongs to the PCNA family.</text>
</comment>
<comment type="subcellular location">
    <subcellularLocation>
        <location evidence="3">Nucleus</location>
    </subcellularLocation>
</comment>
<dbReference type="AlphaFoldDB" id="A0A9W5WW26"/>
<reference evidence="7" key="1">
    <citation type="submission" date="2019-12" db="EMBL/GenBank/DDBJ databases">
        <title>Genome sequence of Babesia ovis.</title>
        <authorList>
            <person name="Yamagishi J."/>
            <person name="Sevinc F."/>
            <person name="Xuan X."/>
        </authorList>
    </citation>
    <scope>NUCLEOTIDE SEQUENCE</scope>
    <source>
        <strain evidence="7">Selcuk</strain>
    </source>
</reference>
<dbReference type="SUPFAM" id="SSF55979">
    <property type="entry name" value="DNA clamp"/>
    <property type="match status" value="2"/>
</dbReference>
<sequence>MLELKLNHAVVLRRIFDCMRDIISDGNIDFDATGMSLQALDGNHVALVHLKLHESGFSLYRCDRPRALGINLNSVTKAFKSCSNHDSVLIQSEEEKDYISFVFENNVDERVMSFSLKLMSIEQDALSIPENTEGYDAEITLGSKELANICKQMNEFSDTIKIDVSVNSVSFSTQGDLGFGEIALKNRPPTNETDCGVSVKVRRPIKQSYATKYLLMFAKSCCLSDIVTLGLCQNRPIEVKYDVKDGIGDADAPHAHVLGELKYYLAPKVDDAMEADM</sequence>
<evidence type="ECO:0000313" key="8">
    <source>
        <dbReference type="Proteomes" id="UP001057455"/>
    </source>
</evidence>
<keyword evidence="3" id="KW-0539">Nucleus</keyword>
<comment type="function">
    <text evidence="3">This protein is an auxiliary protein of DNA polymerase delta and is involved in the control of eukaryotic DNA replication by increasing the polymerase's processivity during elongation of the leading strand.</text>
</comment>
<evidence type="ECO:0000259" key="5">
    <source>
        <dbReference type="Pfam" id="PF00705"/>
    </source>
</evidence>
<dbReference type="InterPro" id="IPR022649">
    <property type="entry name" value="Pr_cel_nuc_antig_C"/>
</dbReference>
<keyword evidence="2 4" id="KW-0238">DNA-binding</keyword>
<dbReference type="OrthoDB" id="534348at2759"/>
<dbReference type="GO" id="GO:0043626">
    <property type="term" value="C:PCNA complex"/>
    <property type="evidence" value="ECO:0007669"/>
    <property type="project" value="TreeGrafter"/>
</dbReference>
<evidence type="ECO:0000256" key="1">
    <source>
        <dbReference type="ARBA" id="ARBA00010462"/>
    </source>
</evidence>
<dbReference type="InterPro" id="IPR000730">
    <property type="entry name" value="Pr_cel_nuc_antig"/>
</dbReference>
<dbReference type="GO" id="GO:0006272">
    <property type="term" value="P:leading strand elongation"/>
    <property type="evidence" value="ECO:0007669"/>
    <property type="project" value="TreeGrafter"/>
</dbReference>
<dbReference type="GO" id="GO:0006298">
    <property type="term" value="P:mismatch repair"/>
    <property type="evidence" value="ECO:0007669"/>
    <property type="project" value="TreeGrafter"/>
</dbReference>
<dbReference type="Proteomes" id="UP001057455">
    <property type="component" value="Unassembled WGS sequence"/>
</dbReference>
<feature type="domain" description="Proliferating cell nuclear antigen PCNA C-terminal" evidence="6">
    <location>
        <begin position="133"/>
        <end position="246"/>
    </location>
</feature>
<dbReference type="PRINTS" id="PR00339">
    <property type="entry name" value="PCNACYCLIN"/>
</dbReference>
<dbReference type="Pfam" id="PF02747">
    <property type="entry name" value="PCNA_C"/>
    <property type="match status" value="1"/>
</dbReference>
<dbReference type="InterPro" id="IPR022659">
    <property type="entry name" value="Pr_cel_nuc_antig_CS"/>
</dbReference>
<dbReference type="PROSITE" id="PS01251">
    <property type="entry name" value="PCNA_1"/>
    <property type="match status" value="1"/>
</dbReference>
<dbReference type="EMBL" id="BLIY01000022">
    <property type="protein sequence ID" value="GFE55484.1"/>
    <property type="molecule type" value="Genomic_DNA"/>
</dbReference>
<dbReference type="GO" id="GO:0030337">
    <property type="term" value="F:DNA polymerase processivity factor activity"/>
    <property type="evidence" value="ECO:0007669"/>
    <property type="project" value="InterPro"/>
</dbReference>
<accession>A0A9W5WW26</accession>
<dbReference type="NCBIfam" id="TIGR00590">
    <property type="entry name" value="pcna"/>
    <property type="match status" value="1"/>
</dbReference>
<evidence type="ECO:0000256" key="3">
    <source>
        <dbReference type="RuleBase" id="RU000641"/>
    </source>
</evidence>
<dbReference type="GO" id="GO:0006275">
    <property type="term" value="P:regulation of DNA replication"/>
    <property type="evidence" value="ECO:0007669"/>
    <property type="project" value="InterPro"/>
</dbReference>